<evidence type="ECO:0000313" key="6">
    <source>
        <dbReference type="EMBL" id="PJK28723.1"/>
    </source>
</evidence>
<dbReference type="EMBL" id="PHIG01000039">
    <property type="protein sequence ID" value="PJK28723.1"/>
    <property type="molecule type" value="Genomic_DNA"/>
</dbReference>
<dbReference type="InterPro" id="IPR005493">
    <property type="entry name" value="RraA/RraA-like"/>
</dbReference>
<feature type="binding site" evidence="5">
    <location>
        <position position="123"/>
    </location>
    <ligand>
        <name>substrate</name>
    </ligand>
</feature>
<gene>
    <name evidence="6" type="ORF">CVT23_15405</name>
</gene>
<evidence type="ECO:0000256" key="1">
    <source>
        <dbReference type="ARBA" id="ARBA00001968"/>
    </source>
</evidence>
<protein>
    <recommendedName>
        <fullName evidence="2">Putative 4-hydroxy-4-methyl-2-oxoglutarate aldolase</fullName>
    </recommendedName>
    <alternativeName>
        <fullName evidence="3">Regulator of ribonuclease activity homolog</fullName>
    </alternativeName>
    <alternativeName>
        <fullName evidence="4">RraA-like protein</fullName>
    </alternativeName>
</protein>
<dbReference type="GO" id="GO:0046872">
    <property type="term" value="F:metal ion binding"/>
    <property type="evidence" value="ECO:0007669"/>
    <property type="project" value="UniProtKB-KW"/>
</dbReference>
<dbReference type="CDD" id="cd16841">
    <property type="entry name" value="RraA_family"/>
    <property type="match status" value="1"/>
</dbReference>
<proteinExistence type="predicted"/>
<dbReference type="AlphaFoldDB" id="A0A2M9FZ33"/>
<feature type="binding site" evidence="5">
    <location>
        <position position="124"/>
    </location>
    <ligand>
        <name>Mg(2+)</name>
        <dbReference type="ChEBI" id="CHEBI:18420"/>
    </ligand>
</feature>
<evidence type="ECO:0000256" key="4">
    <source>
        <dbReference type="ARBA" id="ARBA00030169"/>
    </source>
</evidence>
<organism evidence="6 7">
    <name type="scientific">Minwuia thermotolerans</name>
    <dbReference type="NCBI Taxonomy" id="2056226"/>
    <lineage>
        <taxon>Bacteria</taxon>
        <taxon>Pseudomonadati</taxon>
        <taxon>Pseudomonadota</taxon>
        <taxon>Alphaproteobacteria</taxon>
        <taxon>Minwuiales</taxon>
        <taxon>Minwuiaceae</taxon>
        <taxon>Minwuia</taxon>
    </lineage>
</organism>
<dbReference type="Pfam" id="PF03737">
    <property type="entry name" value="RraA-like"/>
    <property type="match status" value="1"/>
</dbReference>
<evidence type="ECO:0000256" key="2">
    <source>
        <dbReference type="ARBA" id="ARBA00016549"/>
    </source>
</evidence>
<evidence type="ECO:0000313" key="7">
    <source>
        <dbReference type="Proteomes" id="UP000229498"/>
    </source>
</evidence>
<evidence type="ECO:0000256" key="5">
    <source>
        <dbReference type="PIRSR" id="PIRSR605493-1"/>
    </source>
</evidence>
<comment type="cofactor">
    <cofactor evidence="1">
        <name>a divalent metal cation</name>
        <dbReference type="ChEBI" id="CHEBI:60240"/>
    </cofactor>
</comment>
<dbReference type="OrthoDB" id="9812532at2"/>
<accession>A0A2M9FZ33</accession>
<dbReference type="Proteomes" id="UP000229498">
    <property type="component" value="Unassembled WGS sequence"/>
</dbReference>
<sequence length="229" mass="23059">MLEDAPLVTVRRNTPRPSAEQVAAITGAPTGFVVDALGGRGAMGPAVKPVIAGQSDFCGVAVTCHTGPADNLALLAALPLLQPGDVAVVATDGYVETAVVGDLVLQMAKNRGAAALVTDGAVRDTPGIRHVGLPCFATAVTPNSPAKNGPGVVNEPVVLAGLTVAAGDIVVGDVDGVVVVPHARIDAVIAKLHDVRRAEAEMLAKVEGGLGVPAYIEDMYASGKVREIG</sequence>
<reference evidence="6 7" key="1">
    <citation type="submission" date="2017-11" db="EMBL/GenBank/DDBJ databases">
        <title>Draft genome sequence of Rhizobiales bacterium SY3-13.</title>
        <authorList>
            <person name="Sun C."/>
        </authorList>
    </citation>
    <scope>NUCLEOTIDE SEQUENCE [LARGE SCALE GENOMIC DNA]</scope>
    <source>
        <strain evidence="6 7">SY3-13</strain>
    </source>
</reference>
<evidence type="ECO:0000256" key="3">
    <source>
        <dbReference type="ARBA" id="ARBA00029596"/>
    </source>
</evidence>
<dbReference type="InterPro" id="IPR036704">
    <property type="entry name" value="RraA/RraA-like_sf"/>
</dbReference>
<feature type="binding site" evidence="5">
    <location>
        <begin position="101"/>
        <end position="104"/>
    </location>
    <ligand>
        <name>substrate</name>
    </ligand>
</feature>
<keyword evidence="7" id="KW-1185">Reference proteome</keyword>
<dbReference type="PANTHER" id="PTHR33254:SF4">
    <property type="entry name" value="4-HYDROXY-4-METHYL-2-OXOGLUTARATE ALDOLASE 3-RELATED"/>
    <property type="match status" value="1"/>
</dbReference>
<dbReference type="Gene3D" id="3.50.30.40">
    <property type="entry name" value="Ribonuclease E inhibitor RraA/RraA-like"/>
    <property type="match status" value="1"/>
</dbReference>
<keyword evidence="5" id="KW-0460">Magnesium</keyword>
<comment type="caution">
    <text evidence="6">The sequence shown here is derived from an EMBL/GenBank/DDBJ whole genome shotgun (WGS) entry which is preliminary data.</text>
</comment>
<keyword evidence="5" id="KW-0479">Metal-binding</keyword>
<name>A0A2M9FZ33_9PROT</name>
<dbReference type="PANTHER" id="PTHR33254">
    <property type="entry name" value="4-HYDROXY-4-METHYL-2-OXOGLUTARATE ALDOLASE 3-RELATED"/>
    <property type="match status" value="1"/>
</dbReference>
<dbReference type="SUPFAM" id="SSF89562">
    <property type="entry name" value="RraA-like"/>
    <property type="match status" value="1"/>
</dbReference>
<comment type="cofactor">
    <cofactor evidence="5">
        <name>Mg(2+)</name>
        <dbReference type="ChEBI" id="CHEBI:18420"/>
    </cofactor>
</comment>
<dbReference type="RefSeq" id="WP_109792317.1">
    <property type="nucleotide sequence ID" value="NZ_PHIG01000039.1"/>
</dbReference>